<accession>A0A2P8D7H3</accession>
<evidence type="ECO:0008006" key="3">
    <source>
        <dbReference type="Google" id="ProtNLM"/>
    </source>
</evidence>
<dbReference type="Proteomes" id="UP000240572">
    <property type="component" value="Unassembled WGS sequence"/>
</dbReference>
<organism evidence="1 2">
    <name type="scientific">Taibaiella chishuiensis</name>
    <dbReference type="NCBI Taxonomy" id="1434707"/>
    <lineage>
        <taxon>Bacteria</taxon>
        <taxon>Pseudomonadati</taxon>
        <taxon>Bacteroidota</taxon>
        <taxon>Chitinophagia</taxon>
        <taxon>Chitinophagales</taxon>
        <taxon>Chitinophagaceae</taxon>
        <taxon>Taibaiella</taxon>
    </lineage>
</organism>
<comment type="caution">
    <text evidence="1">The sequence shown here is derived from an EMBL/GenBank/DDBJ whole genome shotgun (WGS) entry which is preliminary data.</text>
</comment>
<proteinExistence type="predicted"/>
<dbReference type="OrthoDB" id="673914at2"/>
<dbReference type="InterPro" id="IPR032710">
    <property type="entry name" value="NTF2-like_dom_sf"/>
</dbReference>
<name>A0A2P8D7H3_9BACT</name>
<dbReference type="RefSeq" id="WP_106522199.1">
    <property type="nucleotide sequence ID" value="NZ_PYGD01000002.1"/>
</dbReference>
<dbReference type="SUPFAM" id="SSF54427">
    <property type="entry name" value="NTF2-like"/>
    <property type="match status" value="1"/>
</dbReference>
<keyword evidence="2" id="KW-1185">Reference proteome</keyword>
<protein>
    <recommendedName>
        <fullName evidence="3">SnoaL-like protein</fullName>
    </recommendedName>
</protein>
<sequence length="140" mass="15738">MSKDPMQLKSFFERYAVLSSGGPLPELADCYAESFIVAGPEGNAAFRNDDAFARWLEQVAVKNREYGLRVMEVVGINELPLNDLYTGAIVTWGAQFEKTGAEQIRFKITYFLSLLDDKPKIIMYISDQSQEALMKSKGLL</sequence>
<evidence type="ECO:0000313" key="2">
    <source>
        <dbReference type="Proteomes" id="UP000240572"/>
    </source>
</evidence>
<gene>
    <name evidence="1" type="ORF">B0I18_102144</name>
</gene>
<dbReference type="EMBL" id="PYGD01000002">
    <property type="protein sequence ID" value="PSK93174.1"/>
    <property type="molecule type" value="Genomic_DNA"/>
</dbReference>
<dbReference type="AlphaFoldDB" id="A0A2P8D7H3"/>
<evidence type="ECO:0000313" key="1">
    <source>
        <dbReference type="EMBL" id="PSK93174.1"/>
    </source>
</evidence>
<reference evidence="1 2" key="1">
    <citation type="submission" date="2018-03" db="EMBL/GenBank/DDBJ databases">
        <title>Genomic Encyclopedia of Type Strains, Phase III (KMG-III): the genomes of soil and plant-associated and newly described type strains.</title>
        <authorList>
            <person name="Whitman W."/>
        </authorList>
    </citation>
    <scope>NUCLEOTIDE SEQUENCE [LARGE SCALE GENOMIC DNA]</scope>
    <source>
        <strain evidence="1 2">CGMCC 1.12700</strain>
    </source>
</reference>